<dbReference type="PIRSF" id="PIRSF005897">
    <property type="entry name" value="RR_PatA"/>
    <property type="match status" value="1"/>
</dbReference>
<dbReference type="SMART" id="SM00448">
    <property type="entry name" value="REC"/>
    <property type="match status" value="1"/>
</dbReference>
<keyword evidence="2" id="KW-0902">Two-component regulatory system</keyword>
<comment type="caution">
    <text evidence="5">The sequence shown here is derived from an EMBL/GenBank/DDBJ whole genome shotgun (WGS) entry which is preliminary data.</text>
</comment>
<evidence type="ECO:0000313" key="6">
    <source>
        <dbReference type="Proteomes" id="UP000658514"/>
    </source>
</evidence>
<comment type="induction">
    <text evidence="2">By nitrogen starvation.</text>
</comment>
<evidence type="ECO:0000256" key="3">
    <source>
        <dbReference type="PROSITE-ProRule" id="PRU00169"/>
    </source>
</evidence>
<proteinExistence type="evidence at transcript level"/>
<comment type="subcellular location">
    <subcellularLocation>
        <location evidence="2">Cell septum</location>
    </subcellularLocation>
</comment>
<gene>
    <name evidence="5" type="ORF">H6G24_16585</name>
</gene>
<reference evidence="5 6" key="1">
    <citation type="journal article" date="2020" name="ISME J.">
        <title>Comparative genomics reveals insights into cyanobacterial evolution and habitat adaptation.</title>
        <authorList>
            <person name="Chen M.Y."/>
            <person name="Teng W.K."/>
            <person name="Zhao L."/>
            <person name="Hu C.X."/>
            <person name="Zhou Y.K."/>
            <person name="Han B.P."/>
            <person name="Song L.R."/>
            <person name="Shu W.S."/>
        </authorList>
    </citation>
    <scope>NUCLEOTIDE SEQUENCE [LARGE SCALE GENOMIC DNA]</scope>
    <source>
        <strain evidence="5 6">FACHB-288</strain>
    </source>
</reference>
<dbReference type="InterPro" id="IPR024186">
    <property type="entry name" value="Sig_transdc_resp-reg_PatA"/>
</dbReference>
<comment type="function">
    <text evidence="2">Controls heterocyst pattern formation.</text>
</comment>
<dbReference type="InterPro" id="IPR050595">
    <property type="entry name" value="Bact_response_regulator"/>
</dbReference>
<protein>
    <recommendedName>
        <fullName evidence="2">Protein PatA</fullName>
    </recommendedName>
</protein>
<dbReference type="PROSITE" id="PS50110">
    <property type="entry name" value="RESPONSE_REGULATORY"/>
    <property type="match status" value="1"/>
</dbReference>
<name>A0ABR8ACA9_9CYAN</name>
<dbReference type="Pfam" id="PF00072">
    <property type="entry name" value="Response_reg"/>
    <property type="match status" value="1"/>
</dbReference>
<accession>A0ABR8ACA9</accession>
<dbReference type="InterPro" id="IPR001789">
    <property type="entry name" value="Sig_transdc_resp-reg_receiver"/>
</dbReference>
<dbReference type="InterPro" id="IPR011006">
    <property type="entry name" value="CheY-like_superfamily"/>
</dbReference>
<dbReference type="SUPFAM" id="SSF52172">
    <property type="entry name" value="CheY-like"/>
    <property type="match status" value="1"/>
</dbReference>
<dbReference type="PANTHER" id="PTHR44591:SF23">
    <property type="entry name" value="CHEY SUBFAMILY"/>
    <property type="match status" value="1"/>
</dbReference>
<feature type="domain" description="Response regulatory" evidence="4">
    <location>
        <begin position="266"/>
        <end position="382"/>
    </location>
</feature>
<dbReference type="InterPro" id="IPR025497">
    <property type="entry name" value="PatA-like_N"/>
</dbReference>
<keyword evidence="6" id="KW-1185">Reference proteome</keyword>
<dbReference type="EMBL" id="JACJQH010000024">
    <property type="protein sequence ID" value="MBD2197095.1"/>
    <property type="molecule type" value="Genomic_DNA"/>
</dbReference>
<sequence length="401" mass="45999">MLFLAQAKLDNLLDNLQKFTNIRYSGELKVKSSHKSQWTLYFHRGNIVWATGGDHPYRRLQRYIKQYYPQLEINKLFLDIENKSLDYWDYCLLEVLANKYQVEPPKIKAIVRGIISEILFDMAQHINKAKLDYEQSQEVIFKASPGSTIAEINFPQIQEFWQNWLKAGLASVSPHLAPIVRQPDELQKFLNTTIYENLAHSINGKYTLWDLSVKMNQNVLSLTRSLIPYIRKGIAELIEVEDLPLPTTPEKNNRNFAQPNNTNAPLIACVDDSLQVCKMLEQVITANGLRFIKIQDSAQALPILIQHKPDLIFLDLLMPVVNGYEICAQLRRISALSNTPVVILTGNNGVFDQVRSKVFGATDFMTKPVEADKVVEMVYKYLPLALIEANLWKGQTYFEIP</sequence>
<dbReference type="RefSeq" id="WP_190543555.1">
    <property type="nucleotide sequence ID" value="NZ_CAWPNO010000056.1"/>
</dbReference>
<evidence type="ECO:0000313" key="5">
    <source>
        <dbReference type="EMBL" id="MBD2197095.1"/>
    </source>
</evidence>
<dbReference type="PANTHER" id="PTHR44591">
    <property type="entry name" value="STRESS RESPONSE REGULATOR PROTEIN 1"/>
    <property type="match status" value="1"/>
</dbReference>
<organism evidence="5 6">
    <name type="scientific">Calothrix parietina FACHB-288</name>
    <dbReference type="NCBI Taxonomy" id="2692896"/>
    <lineage>
        <taxon>Bacteria</taxon>
        <taxon>Bacillati</taxon>
        <taxon>Cyanobacteriota</taxon>
        <taxon>Cyanophyceae</taxon>
        <taxon>Nostocales</taxon>
        <taxon>Calotrichaceae</taxon>
        <taxon>Calothrix</taxon>
    </lineage>
</organism>
<evidence type="ECO:0000256" key="1">
    <source>
        <dbReference type="ARBA" id="ARBA00022553"/>
    </source>
</evidence>
<evidence type="ECO:0000259" key="4">
    <source>
        <dbReference type="PROSITE" id="PS50110"/>
    </source>
</evidence>
<dbReference type="Gene3D" id="3.40.50.2300">
    <property type="match status" value="1"/>
</dbReference>
<keyword evidence="1 3" id="KW-0597">Phosphoprotein</keyword>
<feature type="modified residue" description="4-aspartylphosphate" evidence="3">
    <location>
        <position position="315"/>
    </location>
</feature>
<keyword evidence="2" id="KW-0364">Heterocyst</keyword>
<evidence type="ECO:0000256" key="2">
    <source>
        <dbReference type="PIRNR" id="PIRNR005897"/>
    </source>
</evidence>
<dbReference type="Pfam" id="PF14332">
    <property type="entry name" value="DUF4388"/>
    <property type="match status" value="1"/>
</dbReference>
<dbReference type="Proteomes" id="UP000658514">
    <property type="component" value="Unassembled WGS sequence"/>
</dbReference>